<protein>
    <submittedName>
        <fullName evidence="3">Sulfatase</fullName>
    </submittedName>
</protein>
<sequence>MTAASRYDHIILVSIDTLRSDCVGASPFPLWPAKYPGLRAPATPVLDRLVAEGAYFPNTISAAPYTAASHGAILTGRFPLHNGLFEFYNGRLAGPSVFGHGRTAGRRTVMKVDFPIILGPELGFTNDVDVYLREDDDRFIEEVVEADSSMSFAHFGGVHLPYGFHNLRFGGEAYRAKITELEAELPEDLPIPTDQITETFREAEDHQLFLRYKRITNHLYDTGAYDRLFELYLEGIEFFLRERFEPFLERLRARLEASGASMLVVIFGDHGHELDAESYGHHNSLSEGVLRVPLIFWGDGVAPGLHAHRVRTVDIVPTVLELADISPAPGSPGFDGETLAPVVRGERALDGHAIAFSQTYGADTREFVAFQQRQLRGESQEPLRHVLLGESVYLGDRRLVRMHHRYGKQFRIEAVEEHWVERFGDDLVPRLDPGAETADLVAALAGYNAAHSPAEPVPASTAIRGQLRSLGYNI</sequence>
<dbReference type="InterPro" id="IPR050738">
    <property type="entry name" value="Sulfatase"/>
</dbReference>
<dbReference type="AlphaFoldDB" id="Q2JC60"/>
<dbReference type="EMBL" id="CP000249">
    <property type="protein sequence ID" value="ABD11132.1"/>
    <property type="molecule type" value="Genomic_DNA"/>
</dbReference>
<name>Q2JC60_FRACC</name>
<feature type="domain" description="Sulfatase N-terminal" evidence="2">
    <location>
        <begin position="247"/>
        <end position="325"/>
    </location>
</feature>
<dbReference type="eggNOG" id="COG3119">
    <property type="taxonomic scope" value="Bacteria"/>
</dbReference>
<comment type="similarity">
    <text evidence="1">Belongs to the sulfatase family.</text>
</comment>
<proteinExistence type="inferred from homology"/>
<evidence type="ECO:0000259" key="2">
    <source>
        <dbReference type="Pfam" id="PF00884"/>
    </source>
</evidence>
<dbReference type="InterPro" id="IPR017850">
    <property type="entry name" value="Alkaline_phosphatase_core_sf"/>
</dbReference>
<dbReference type="RefSeq" id="WP_011436194.1">
    <property type="nucleotide sequence ID" value="NC_007777.1"/>
</dbReference>
<evidence type="ECO:0000313" key="3">
    <source>
        <dbReference type="EMBL" id="ABD11132.1"/>
    </source>
</evidence>
<dbReference type="PANTHER" id="PTHR42693">
    <property type="entry name" value="ARYLSULFATASE FAMILY MEMBER"/>
    <property type="match status" value="1"/>
</dbReference>
<evidence type="ECO:0000256" key="1">
    <source>
        <dbReference type="ARBA" id="ARBA00008779"/>
    </source>
</evidence>
<dbReference type="KEGG" id="fra:Francci3_1756"/>
<dbReference type="HOGENOM" id="CLU_575886_0_0_11"/>
<dbReference type="SUPFAM" id="SSF53649">
    <property type="entry name" value="Alkaline phosphatase-like"/>
    <property type="match status" value="1"/>
</dbReference>
<organism evidence="3 4">
    <name type="scientific">Frankia casuarinae (strain DSM 45818 / CECT 9043 / HFP020203 / CcI3)</name>
    <dbReference type="NCBI Taxonomy" id="106370"/>
    <lineage>
        <taxon>Bacteria</taxon>
        <taxon>Bacillati</taxon>
        <taxon>Actinomycetota</taxon>
        <taxon>Actinomycetes</taxon>
        <taxon>Frankiales</taxon>
        <taxon>Frankiaceae</taxon>
        <taxon>Frankia</taxon>
    </lineage>
</organism>
<evidence type="ECO:0000313" key="4">
    <source>
        <dbReference type="Proteomes" id="UP000001937"/>
    </source>
</evidence>
<dbReference type="Pfam" id="PF00884">
    <property type="entry name" value="Sulfatase"/>
    <property type="match status" value="2"/>
</dbReference>
<dbReference type="Proteomes" id="UP000001937">
    <property type="component" value="Chromosome"/>
</dbReference>
<dbReference type="OrthoDB" id="9777306at2"/>
<dbReference type="GO" id="GO:0004065">
    <property type="term" value="F:arylsulfatase activity"/>
    <property type="evidence" value="ECO:0007669"/>
    <property type="project" value="TreeGrafter"/>
</dbReference>
<dbReference type="STRING" id="106370.Francci3_1756"/>
<dbReference type="Gene3D" id="3.40.720.10">
    <property type="entry name" value="Alkaline Phosphatase, subunit A"/>
    <property type="match status" value="2"/>
</dbReference>
<reference evidence="3 4" key="1">
    <citation type="journal article" date="2007" name="Genome Res.">
        <title>Genome characteristics of facultatively symbiotic Frankia sp. strains reflect host range and host plant biogeography.</title>
        <authorList>
            <person name="Normand P."/>
            <person name="Lapierre P."/>
            <person name="Tisa L.S."/>
            <person name="Gogarten J.P."/>
            <person name="Alloisio N."/>
            <person name="Bagnarol E."/>
            <person name="Bassi C.A."/>
            <person name="Berry A.M."/>
            <person name="Bickhart D.M."/>
            <person name="Choisne N."/>
            <person name="Couloux A."/>
            <person name="Cournoyer B."/>
            <person name="Cruveiller S."/>
            <person name="Daubin V."/>
            <person name="Demange N."/>
            <person name="Francino M.P."/>
            <person name="Goltsman E."/>
            <person name="Huang Y."/>
            <person name="Kopp O.R."/>
            <person name="Labarre L."/>
            <person name="Lapidus A."/>
            <person name="Lavire C."/>
            <person name="Marechal J."/>
            <person name="Martinez M."/>
            <person name="Mastronunzio J.E."/>
            <person name="Mullin B.C."/>
            <person name="Niemann J."/>
            <person name="Pujic P."/>
            <person name="Rawnsley T."/>
            <person name="Rouy Z."/>
            <person name="Schenowitz C."/>
            <person name="Sellstedt A."/>
            <person name="Tavares F."/>
            <person name="Tomkins J.P."/>
            <person name="Vallenet D."/>
            <person name="Valverde C."/>
            <person name="Wall L.G."/>
            <person name="Wang Y."/>
            <person name="Medigue C."/>
            <person name="Benson D.R."/>
        </authorList>
    </citation>
    <scope>NUCLEOTIDE SEQUENCE [LARGE SCALE GENOMIC DNA]</scope>
    <source>
        <strain evidence="4">DSM 45818 / CECT 9043 / CcI3</strain>
    </source>
</reference>
<accession>Q2JC60</accession>
<gene>
    <name evidence="3" type="ordered locus">Francci3_1756</name>
</gene>
<feature type="domain" description="Sulfatase N-terminal" evidence="2">
    <location>
        <begin position="9"/>
        <end position="85"/>
    </location>
</feature>
<keyword evidence="4" id="KW-1185">Reference proteome</keyword>
<dbReference type="InterPro" id="IPR000917">
    <property type="entry name" value="Sulfatase_N"/>
</dbReference>
<dbReference type="PANTHER" id="PTHR42693:SF33">
    <property type="entry name" value="ARYLSULFATASE"/>
    <property type="match status" value="1"/>
</dbReference>